<reference evidence="1" key="1">
    <citation type="submission" date="2024-07" db="EMBL/GenBank/DDBJ databases">
        <title>Metagenome and Metagenome-Assembled Genomes of Archaea from a hot spring from the geothermal field of Los Azufres, Mexico.</title>
        <authorList>
            <person name="Marin-Paredes R."/>
            <person name="Martinez-Romero E."/>
            <person name="Servin-Garciduenas L.E."/>
        </authorList>
    </citation>
    <scope>NUCLEOTIDE SEQUENCE</scope>
</reference>
<proteinExistence type="predicted"/>
<protein>
    <submittedName>
        <fullName evidence="1">Nucleoside phosphorylase</fullName>
    </submittedName>
</protein>
<name>A0ACC6V1J7_9CREN</name>
<dbReference type="EMBL" id="JZWT02000016">
    <property type="protein sequence ID" value="MFB6490929.1"/>
    <property type="molecule type" value="Genomic_DNA"/>
</dbReference>
<gene>
    <name evidence="1" type="ORF">TU35_006770</name>
</gene>
<sequence length="236" mass="24599">MPYHIKARPEDVGELVIGVGDPARAALFAERIGAQLVNKHRYPVYTGLYKGSRVTMVGHGIGGPSIAIALEELRSLGMRKFIRIGTAGSLGDLRPGDVVVAASSAAKCGGLFSAYMGDFCPPLSPSPLLTAKLYEALKGLGGRLGLVISSDAFYAEGADAVRLWRSWGALAVEMECATAMALGWLRGFEVGCVLVISNIVGGPAAEDLTKRFLEVFDAVLEVVGGSSSSPLSSGSP</sequence>
<evidence type="ECO:0000313" key="2">
    <source>
        <dbReference type="Proteomes" id="UP000033636"/>
    </source>
</evidence>
<comment type="caution">
    <text evidence="1">The sequence shown here is derived from an EMBL/GenBank/DDBJ whole genome shotgun (WGS) entry which is preliminary data.</text>
</comment>
<dbReference type="Proteomes" id="UP000033636">
    <property type="component" value="Unassembled WGS sequence"/>
</dbReference>
<organism evidence="1 2">
    <name type="scientific">Thermoproteus sp. AZ2</name>
    <dbReference type="NCBI Taxonomy" id="1609232"/>
    <lineage>
        <taxon>Archaea</taxon>
        <taxon>Thermoproteota</taxon>
        <taxon>Thermoprotei</taxon>
        <taxon>Thermoproteales</taxon>
        <taxon>Thermoproteaceae</taxon>
        <taxon>Thermoproteus</taxon>
    </lineage>
</organism>
<evidence type="ECO:0000313" key="1">
    <source>
        <dbReference type="EMBL" id="MFB6490929.1"/>
    </source>
</evidence>
<accession>A0ACC6V1J7</accession>